<sequence>MNILTELFKDLSTFRRYAPGVETNMDLKELQPSGLTARKRIETAISPEVFQAITKEPEESPLLEGLRSAMANMTMASQLVFDSINRRKNDINVYKYELEAMKRSYMDNYCNALDTIVQLLMNTKVPDDDTTSPAALWVKSRYFQMLQKCEIKTMPDFDMLYPIDASYLFFFRTVPLQKETLDEVMAVYFSKLTDDKSPRVRPMLLLTLVKKIVAKALRRFDILEFPATIRNLFDESHATRSGKDEFNAALALADRLDGEAAELLSNADTLLTTEQTADISSYSAYNHPDDKIIMLP</sequence>
<evidence type="ECO:0000313" key="1">
    <source>
        <dbReference type="EMBL" id="DAD65254.1"/>
    </source>
</evidence>
<organism evidence="1">
    <name type="scientific">Siphoviridae sp. ctSqC25</name>
    <dbReference type="NCBI Taxonomy" id="2823582"/>
    <lineage>
        <taxon>Viruses</taxon>
        <taxon>Duplodnaviria</taxon>
        <taxon>Heunggongvirae</taxon>
        <taxon>Uroviricota</taxon>
        <taxon>Caudoviricetes</taxon>
    </lineage>
</organism>
<reference evidence="1" key="1">
    <citation type="journal article" date="2021" name="Proc. Natl. Acad. Sci. U.S.A.">
        <title>A Catalog of Tens of Thousands of Viruses from Human Metagenomes Reveals Hidden Associations with Chronic Diseases.</title>
        <authorList>
            <person name="Tisza M.J."/>
            <person name="Buck C.B."/>
        </authorList>
    </citation>
    <scope>NUCLEOTIDE SEQUENCE</scope>
    <source>
        <strain evidence="1">CtSqC25</strain>
    </source>
</reference>
<accession>A0A8S5L624</accession>
<name>A0A8S5L624_9CAUD</name>
<proteinExistence type="predicted"/>
<dbReference type="EMBL" id="BK014639">
    <property type="protein sequence ID" value="DAD65254.1"/>
    <property type="molecule type" value="Genomic_DNA"/>
</dbReference>
<protein>
    <submittedName>
        <fullName evidence="1">Uncharacterized protein</fullName>
    </submittedName>
</protein>